<name>A0AA39RP47_ACESA</name>
<sequence>MQLKLQLQTLKKGGSSMSEYLMKKKSIMDALAYIGTALTTDDKIMYILNGLGAEYDSFVIPITSMPGNYNYSLPEISALLLTHEARI</sequence>
<protein>
    <submittedName>
        <fullName evidence="1">Uncharacterized protein</fullName>
    </submittedName>
</protein>
<evidence type="ECO:0000313" key="2">
    <source>
        <dbReference type="Proteomes" id="UP001168877"/>
    </source>
</evidence>
<evidence type="ECO:0000313" key="1">
    <source>
        <dbReference type="EMBL" id="KAK0577492.1"/>
    </source>
</evidence>
<organism evidence="1 2">
    <name type="scientific">Acer saccharum</name>
    <name type="common">Sugar maple</name>
    <dbReference type="NCBI Taxonomy" id="4024"/>
    <lineage>
        <taxon>Eukaryota</taxon>
        <taxon>Viridiplantae</taxon>
        <taxon>Streptophyta</taxon>
        <taxon>Embryophyta</taxon>
        <taxon>Tracheophyta</taxon>
        <taxon>Spermatophyta</taxon>
        <taxon>Magnoliopsida</taxon>
        <taxon>eudicotyledons</taxon>
        <taxon>Gunneridae</taxon>
        <taxon>Pentapetalae</taxon>
        <taxon>rosids</taxon>
        <taxon>malvids</taxon>
        <taxon>Sapindales</taxon>
        <taxon>Sapindaceae</taxon>
        <taxon>Hippocastanoideae</taxon>
        <taxon>Acereae</taxon>
        <taxon>Acer</taxon>
    </lineage>
</organism>
<keyword evidence="2" id="KW-1185">Reference proteome</keyword>
<accession>A0AA39RP47</accession>
<dbReference type="Proteomes" id="UP001168877">
    <property type="component" value="Unassembled WGS sequence"/>
</dbReference>
<dbReference type="PANTHER" id="PTHR47481:SF22">
    <property type="entry name" value="RETROTRANSPOSON GAG DOMAIN-CONTAINING PROTEIN"/>
    <property type="match status" value="1"/>
</dbReference>
<dbReference type="EMBL" id="JAUESC010000386">
    <property type="protein sequence ID" value="KAK0577492.1"/>
    <property type="molecule type" value="Genomic_DNA"/>
</dbReference>
<dbReference type="PANTHER" id="PTHR47481">
    <property type="match status" value="1"/>
</dbReference>
<dbReference type="AlphaFoldDB" id="A0AA39RP47"/>
<gene>
    <name evidence="1" type="ORF">LWI29_033906</name>
</gene>
<comment type="caution">
    <text evidence="1">The sequence shown here is derived from an EMBL/GenBank/DDBJ whole genome shotgun (WGS) entry which is preliminary data.</text>
</comment>
<proteinExistence type="predicted"/>
<reference evidence="1" key="2">
    <citation type="submission" date="2023-06" db="EMBL/GenBank/DDBJ databases">
        <authorList>
            <person name="Swenson N.G."/>
            <person name="Wegrzyn J.L."/>
            <person name="Mcevoy S.L."/>
        </authorList>
    </citation>
    <scope>NUCLEOTIDE SEQUENCE</scope>
    <source>
        <strain evidence="1">NS2018</strain>
        <tissue evidence="1">Leaf</tissue>
    </source>
</reference>
<reference evidence="1" key="1">
    <citation type="journal article" date="2022" name="Plant J.">
        <title>Strategies of tolerance reflected in two North American maple genomes.</title>
        <authorList>
            <person name="McEvoy S.L."/>
            <person name="Sezen U.U."/>
            <person name="Trouern-Trend A."/>
            <person name="McMahon S.M."/>
            <person name="Schaberg P.G."/>
            <person name="Yang J."/>
            <person name="Wegrzyn J.L."/>
            <person name="Swenson N.G."/>
        </authorList>
    </citation>
    <scope>NUCLEOTIDE SEQUENCE</scope>
    <source>
        <strain evidence="1">NS2018</strain>
    </source>
</reference>